<keyword evidence="2" id="KW-1185">Reference proteome</keyword>
<reference evidence="1 2" key="1">
    <citation type="submission" date="2020-09" db="EMBL/GenBank/DDBJ databases">
        <title>De no assembly of potato wild relative species, Solanum commersonii.</title>
        <authorList>
            <person name="Cho K."/>
        </authorList>
    </citation>
    <scope>NUCLEOTIDE SEQUENCE [LARGE SCALE GENOMIC DNA]</scope>
    <source>
        <strain evidence="1">LZ3.2</strain>
        <tissue evidence="1">Leaf</tissue>
    </source>
</reference>
<comment type="caution">
    <text evidence="1">The sequence shown here is derived from an EMBL/GenBank/DDBJ whole genome shotgun (WGS) entry which is preliminary data.</text>
</comment>
<accession>A0A9J5X1Q9</accession>
<dbReference type="Proteomes" id="UP000824120">
    <property type="component" value="Chromosome 10"/>
</dbReference>
<evidence type="ECO:0000313" key="2">
    <source>
        <dbReference type="Proteomes" id="UP000824120"/>
    </source>
</evidence>
<evidence type="ECO:0000313" key="1">
    <source>
        <dbReference type="EMBL" id="KAG5582137.1"/>
    </source>
</evidence>
<dbReference type="AlphaFoldDB" id="A0A9J5X1Q9"/>
<name>A0A9J5X1Q9_SOLCO</name>
<protein>
    <submittedName>
        <fullName evidence="1">Uncharacterized protein</fullName>
    </submittedName>
</protein>
<sequence>MILKSPPDSMFNKMGNLSIAGICLNCRVYNPFLRNRIRSHINYKDSSESRSSQGTELTRVDKDTCIQLFLFWLKLLKIHSHSGFQAQNLVLHIQYAMHLSCYSEFCSKNGRMELGEALHRNHMGIEVMINLHNVSTNNVETIASQTEAKEAPIFKLKLIQPCLILPRLLISMIVGFHWADLPGTYDGGSRYTIEMQHELIGTTLVRMKRIIKAVFSTLTLDKYTSS</sequence>
<organism evidence="1 2">
    <name type="scientific">Solanum commersonii</name>
    <name type="common">Commerson's wild potato</name>
    <name type="synonym">Commerson's nightshade</name>
    <dbReference type="NCBI Taxonomy" id="4109"/>
    <lineage>
        <taxon>Eukaryota</taxon>
        <taxon>Viridiplantae</taxon>
        <taxon>Streptophyta</taxon>
        <taxon>Embryophyta</taxon>
        <taxon>Tracheophyta</taxon>
        <taxon>Spermatophyta</taxon>
        <taxon>Magnoliopsida</taxon>
        <taxon>eudicotyledons</taxon>
        <taxon>Gunneridae</taxon>
        <taxon>Pentapetalae</taxon>
        <taxon>asterids</taxon>
        <taxon>lamiids</taxon>
        <taxon>Solanales</taxon>
        <taxon>Solanaceae</taxon>
        <taxon>Solanoideae</taxon>
        <taxon>Solaneae</taxon>
        <taxon>Solanum</taxon>
    </lineage>
</organism>
<gene>
    <name evidence="1" type="ORF">H5410_052764</name>
</gene>
<dbReference type="EMBL" id="JACXVP010000010">
    <property type="protein sequence ID" value="KAG5582137.1"/>
    <property type="molecule type" value="Genomic_DNA"/>
</dbReference>
<proteinExistence type="predicted"/>